<evidence type="ECO:0000313" key="3">
    <source>
        <dbReference type="Proteomes" id="UP000177268"/>
    </source>
</evidence>
<feature type="compositionally biased region" description="Polar residues" evidence="1">
    <location>
        <begin position="41"/>
        <end position="58"/>
    </location>
</feature>
<dbReference type="AlphaFoldDB" id="A0A1F5ZGP6"/>
<name>A0A1F5ZGP6_9BACT</name>
<dbReference type="Proteomes" id="UP000177268">
    <property type="component" value="Unassembled WGS sequence"/>
</dbReference>
<evidence type="ECO:0000256" key="1">
    <source>
        <dbReference type="SAM" id="MobiDB-lite"/>
    </source>
</evidence>
<feature type="region of interest" description="Disordered" evidence="1">
    <location>
        <begin position="38"/>
        <end position="65"/>
    </location>
</feature>
<evidence type="ECO:0000313" key="2">
    <source>
        <dbReference type="EMBL" id="OGG11505.1"/>
    </source>
</evidence>
<sequence length="159" mass="17029">MANSVPGQIISELGGIGKKVGGEVAKVPKDIAGKALESLGVNATNTQGQKKQTTSSAGGASPPVGAWEKIDIEKDERIRKAMAHEALKQLAGGKVKRKELSVWERLQQEQEEKRQQGIAQKAAAAATQLVIPPSKRPRGDLYGTKAKQTAIENRNVRQD</sequence>
<feature type="compositionally biased region" description="Low complexity" evidence="1">
    <location>
        <begin position="116"/>
        <end position="128"/>
    </location>
</feature>
<dbReference type="EMBL" id="MFIZ01000025">
    <property type="protein sequence ID" value="OGG11505.1"/>
    <property type="molecule type" value="Genomic_DNA"/>
</dbReference>
<reference evidence="2 3" key="1">
    <citation type="journal article" date="2016" name="Nat. Commun.">
        <title>Thousands of microbial genomes shed light on interconnected biogeochemical processes in an aquifer system.</title>
        <authorList>
            <person name="Anantharaman K."/>
            <person name="Brown C.T."/>
            <person name="Hug L.A."/>
            <person name="Sharon I."/>
            <person name="Castelle C.J."/>
            <person name="Probst A.J."/>
            <person name="Thomas B.C."/>
            <person name="Singh A."/>
            <person name="Wilkins M.J."/>
            <person name="Karaoz U."/>
            <person name="Brodie E.L."/>
            <person name="Williams K.H."/>
            <person name="Hubbard S.S."/>
            <person name="Banfield J.F."/>
        </authorList>
    </citation>
    <scope>NUCLEOTIDE SEQUENCE [LARGE SCALE GENOMIC DNA]</scope>
</reference>
<feature type="region of interest" description="Disordered" evidence="1">
    <location>
        <begin position="109"/>
        <end position="159"/>
    </location>
</feature>
<protein>
    <submittedName>
        <fullName evidence="2">Uncharacterized protein</fullName>
    </submittedName>
</protein>
<organism evidence="2 3">
    <name type="scientific">Candidatus Gottesmanbacteria bacterium RBG_13_45_10</name>
    <dbReference type="NCBI Taxonomy" id="1798370"/>
    <lineage>
        <taxon>Bacteria</taxon>
        <taxon>Candidatus Gottesmaniibacteriota</taxon>
    </lineage>
</organism>
<proteinExistence type="predicted"/>
<comment type="caution">
    <text evidence="2">The sequence shown here is derived from an EMBL/GenBank/DDBJ whole genome shotgun (WGS) entry which is preliminary data.</text>
</comment>
<gene>
    <name evidence="2" type="ORF">A2Z00_02625</name>
</gene>
<accession>A0A1F5ZGP6</accession>